<proteinExistence type="predicted"/>
<evidence type="ECO:0000313" key="2">
    <source>
        <dbReference type="EMBL" id="KEZ16883.1"/>
    </source>
</evidence>
<feature type="chain" id="PRO_5001774073" description="C-type lysozyme inhibitor domain-containing protein" evidence="1">
    <location>
        <begin position="26"/>
        <end position="111"/>
    </location>
</feature>
<reference evidence="2 3" key="1">
    <citation type="submission" date="2014-03" db="EMBL/GenBank/DDBJ databases">
        <title>Genome sequence of Sphingobium yanoikuyae B1.</title>
        <authorList>
            <person name="Gan H.M."/>
            <person name="Gan H.Y."/>
            <person name="Savka M.A."/>
        </authorList>
    </citation>
    <scope>NUCLEOTIDE SEQUENCE [LARGE SCALE GENOMIC DNA]</scope>
    <source>
        <strain evidence="2 3">B1</strain>
    </source>
</reference>
<feature type="signal peptide" evidence="1">
    <location>
        <begin position="1"/>
        <end position="25"/>
    </location>
</feature>
<comment type="caution">
    <text evidence="2">The sequence shown here is derived from an EMBL/GenBank/DDBJ whole genome shotgun (WGS) entry which is preliminary data.</text>
</comment>
<dbReference type="EMBL" id="JGVR01000026">
    <property type="protein sequence ID" value="KEZ16883.1"/>
    <property type="molecule type" value="Genomic_DNA"/>
</dbReference>
<dbReference type="Proteomes" id="UP000028534">
    <property type="component" value="Unassembled WGS sequence"/>
</dbReference>
<name>A0A084EFZ1_SPHYA</name>
<gene>
    <name evidence="2" type="ORF">CP98_03855</name>
</gene>
<organism evidence="2 3">
    <name type="scientific">Sphingobium yanoikuyae</name>
    <name type="common">Sphingomonas yanoikuyae</name>
    <dbReference type="NCBI Taxonomy" id="13690"/>
    <lineage>
        <taxon>Bacteria</taxon>
        <taxon>Pseudomonadati</taxon>
        <taxon>Pseudomonadota</taxon>
        <taxon>Alphaproteobacteria</taxon>
        <taxon>Sphingomonadales</taxon>
        <taxon>Sphingomonadaceae</taxon>
        <taxon>Sphingobium</taxon>
    </lineage>
</organism>
<keyword evidence="1" id="KW-0732">Signal</keyword>
<dbReference type="PATRIC" id="fig|13690.10.peg.3958"/>
<evidence type="ECO:0000256" key="1">
    <source>
        <dbReference type="SAM" id="SignalP"/>
    </source>
</evidence>
<dbReference type="RefSeq" id="WP_155276478.1">
    <property type="nucleotide sequence ID" value="NZ_CAUUIR010000036.1"/>
</dbReference>
<protein>
    <recommendedName>
        <fullName evidence="4">C-type lysozyme inhibitor domain-containing protein</fullName>
    </recommendedName>
</protein>
<dbReference type="AlphaFoldDB" id="A0A084EFZ1"/>
<evidence type="ECO:0008006" key="4">
    <source>
        <dbReference type="Google" id="ProtNLM"/>
    </source>
</evidence>
<sequence length="111" mass="12743">MCRWTIFLLAAALPVILTLSSSAPAQTKAQIQVRCEGGRYFLLRLDPQHATVIAEKRRFEMRRKISSLGQHYRGDKATLIIDGNFVAFVPQGDWDWRDCRIDRSLEPPNKN</sequence>
<evidence type="ECO:0000313" key="3">
    <source>
        <dbReference type="Proteomes" id="UP000028534"/>
    </source>
</evidence>
<accession>A0A084EFZ1</accession>